<protein>
    <submittedName>
        <fullName evidence="1">Uncharacterized protein</fullName>
    </submittedName>
</protein>
<gene>
    <name evidence="1" type="ORF">S12H4_43710</name>
</gene>
<reference evidence="1" key="1">
    <citation type="journal article" date="2014" name="Front. Microbiol.">
        <title>High frequency of phylogenetically diverse reductive dehalogenase-homologous genes in deep subseafloor sedimentary metagenomes.</title>
        <authorList>
            <person name="Kawai M."/>
            <person name="Futagami T."/>
            <person name="Toyoda A."/>
            <person name="Takaki Y."/>
            <person name="Nishi S."/>
            <person name="Hori S."/>
            <person name="Arai W."/>
            <person name="Tsubouchi T."/>
            <person name="Morono Y."/>
            <person name="Uchiyama I."/>
            <person name="Ito T."/>
            <person name="Fujiyama A."/>
            <person name="Inagaki F."/>
            <person name="Takami H."/>
        </authorList>
    </citation>
    <scope>NUCLEOTIDE SEQUENCE</scope>
    <source>
        <strain evidence="1">Expedition CK06-06</strain>
    </source>
</reference>
<accession>X1V2J4</accession>
<proteinExistence type="predicted"/>
<dbReference type="AlphaFoldDB" id="X1V2J4"/>
<name>X1V2J4_9ZZZZ</name>
<feature type="non-terminal residue" evidence="1">
    <location>
        <position position="1"/>
    </location>
</feature>
<organism evidence="1">
    <name type="scientific">marine sediment metagenome</name>
    <dbReference type="NCBI Taxonomy" id="412755"/>
    <lineage>
        <taxon>unclassified sequences</taxon>
        <taxon>metagenomes</taxon>
        <taxon>ecological metagenomes</taxon>
    </lineage>
</organism>
<sequence length="81" mass="9028">PKSKTSFSRGEEIKFAAVLIDPKLDIMIRRLNDTSVKVEKEYKDNEGKVIHTTKVNKSLDPKVVITRADGQIVAEGVMPFG</sequence>
<comment type="caution">
    <text evidence="1">The sequence shown here is derived from an EMBL/GenBank/DDBJ whole genome shotgun (WGS) entry which is preliminary data.</text>
</comment>
<dbReference type="EMBL" id="BARW01026853">
    <property type="protein sequence ID" value="GAJ10022.1"/>
    <property type="molecule type" value="Genomic_DNA"/>
</dbReference>
<evidence type="ECO:0000313" key="1">
    <source>
        <dbReference type="EMBL" id="GAJ10022.1"/>
    </source>
</evidence>